<sequence>MTAILIWGGLALWLGLNAAFVARRAYVTSPRAKAARTTYTRLHRA</sequence>
<reference evidence="2" key="1">
    <citation type="journal article" date="2021" name="ISME J.">
        <title>Evolutionary origin and ecological implication of a unique nif island in free-living Bradyrhizobium lineages.</title>
        <authorList>
            <person name="Tao J."/>
        </authorList>
    </citation>
    <scope>NUCLEOTIDE SEQUENCE [LARGE SCALE GENOMIC DNA]</scope>
    <source>
        <strain evidence="2">SZCCT0434</strain>
    </source>
</reference>
<dbReference type="Proteomes" id="UP001315278">
    <property type="component" value="Unassembled WGS sequence"/>
</dbReference>
<gene>
    <name evidence="1" type="ORF">JQ615_22485</name>
</gene>
<comment type="caution">
    <text evidence="1">The sequence shown here is derived from an EMBL/GenBank/DDBJ whole genome shotgun (WGS) entry which is preliminary data.</text>
</comment>
<organism evidence="1 2">
    <name type="scientific">Bradyrhizobium jicamae</name>
    <dbReference type="NCBI Taxonomy" id="280332"/>
    <lineage>
        <taxon>Bacteria</taxon>
        <taxon>Pseudomonadati</taxon>
        <taxon>Pseudomonadota</taxon>
        <taxon>Alphaproteobacteria</taxon>
        <taxon>Hyphomicrobiales</taxon>
        <taxon>Nitrobacteraceae</taxon>
        <taxon>Bradyrhizobium</taxon>
    </lineage>
</organism>
<evidence type="ECO:0000313" key="2">
    <source>
        <dbReference type="Proteomes" id="UP001315278"/>
    </source>
</evidence>
<name>A0ABS5FN08_9BRAD</name>
<dbReference type="RefSeq" id="WP_212397157.1">
    <property type="nucleotide sequence ID" value="NZ_JAFCJH010000024.1"/>
</dbReference>
<proteinExistence type="predicted"/>
<dbReference type="EMBL" id="JAFCJH010000024">
    <property type="protein sequence ID" value="MBR0798163.1"/>
    <property type="molecule type" value="Genomic_DNA"/>
</dbReference>
<evidence type="ECO:0000313" key="1">
    <source>
        <dbReference type="EMBL" id="MBR0798163.1"/>
    </source>
</evidence>
<protein>
    <submittedName>
        <fullName evidence="1">Uncharacterized protein</fullName>
    </submittedName>
</protein>
<accession>A0ABS5FN08</accession>
<keyword evidence="2" id="KW-1185">Reference proteome</keyword>